<feature type="compositionally biased region" description="Polar residues" evidence="1">
    <location>
        <begin position="166"/>
        <end position="176"/>
    </location>
</feature>
<reference evidence="3 4" key="2">
    <citation type="journal article" date="2024" name="G3 (Bethesda)">
        <title>The genome of the cryopelagic Antarctic bald notothen, Trematomus borchgrevinki.</title>
        <authorList>
            <person name="Rayamajhi N."/>
            <person name="Rivera-Colon A.G."/>
            <person name="Minhas B.F."/>
            <person name="Cheng C.C."/>
            <person name="Catchen J.M."/>
        </authorList>
    </citation>
    <scope>NUCLEOTIDE SEQUENCE [LARGE SCALE GENOMIC DNA]</scope>
    <source>
        <strain evidence="3">AGRC-2024</strain>
    </source>
</reference>
<evidence type="ECO:0000313" key="4">
    <source>
        <dbReference type="Proteomes" id="UP001619887"/>
    </source>
</evidence>
<dbReference type="AlphaFoldDB" id="A0ABD2GXC7"/>
<comment type="caution">
    <text evidence="3">The sequence shown here is derived from an EMBL/GenBank/DDBJ whole genome shotgun (WGS) entry which is preliminary data.</text>
</comment>
<keyword evidence="4" id="KW-1185">Reference proteome</keyword>
<evidence type="ECO:0000256" key="2">
    <source>
        <dbReference type="SAM" id="Phobius"/>
    </source>
</evidence>
<evidence type="ECO:0000313" key="3">
    <source>
        <dbReference type="EMBL" id="KAL3058151.1"/>
    </source>
</evidence>
<dbReference type="Proteomes" id="UP001619887">
    <property type="component" value="Unassembled WGS sequence"/>
</dbReference>
<keyword evidence="2" id="KW-0472">Membrane</keyword>
<dbReference type="EMBL" id="JBIYXZ010002074">
    <property type="protein sequence ID" value="KAL3058151.1"/>
    <property type="molecule type" value="Genomic_DNA"/>
</dbReference>
<feature type="transmembrane region" description="Helical" evidence="2">
    <location>
        <begin position="6"/>
        <end position="27"/>
    </location>
</feature>
<name>A0ABD2GXC7_PAGBO</name>
<feature type="compositionally biased region" description="Pro residues" evidence="1">
    <location>
        <begin position="137"/>
        <end position="155"/>
    </location>
</feature>
<feature type="compositionally biased region" description="Basic and acidic residues" evidence="1">
    <location>
        <begin position="188"/>
        <end position="197"/>
    </location>
</feature>
<reference evidence="3 4" key="1">
    <citation type="journal article" date="2022" name="G3 (Bethesda)">
        <title>Evaluating Illumina-, Nanopore-, and PacBio-based genome assembly strategies with the bald notothen, Trematomus borchgrevinki.</title>
        <authorList>
            <person name="Rayamajhi N."/>
            <person name="Cheng C.C."/>
            <person name="Catchen J.M."/>
        </authorList>
    </citation>
    <scope>NUCLEOTIDE SEQUENCE [LARGE SCALE GENOMIC DNA]</scope>
    <source>
        <strain evidence="3">AGRC-2024</strain>
    </source>
</reference>
<keyword evidence="2" id="KW-1133">Transmembrane helix</keyword>
<keyword evidence="2" id="KW-0812">Transmembrane</keyword>
<organism evidence="3 4">
    <name type="scientific">Pagothenia borchgrevinki</name>
    <name type="common">Bald rockcod</name>
    <name type="synonym">Trematomus borchgrevinki</name>
    <dbReference type="NCBI Taxonomy" id="8213"/>
    <lineage>
        <taxon>Eukaryota</taxon>
        <taxon>Metazoa</taxon>
        <taxon>Chordata</taxon>
        <taxon>Craniata</taxon>
        <taxon>Vertebrata</taxon>
        <taxon>Euteleostomi</taxon>
        <taxon>Actinopterygii</taxon>
        <taxon>Neopterygii</taxon>
        <taxon>Teleostei</taxon>
        <taxon>Neoteleostei</taxon>
        <taxon>Acanthomorphata</taxon>
        <taxon>Eupercaria</taxon>
        <taxon>Perciformes</taxon>
        <taxon>Notothenioidei</taxon>
        <taxon>Nototheniidae</taxon>
        <taxon>Pagothenia</taxon>
    </lineage>
</organism>
<proteinExistence type="predicted"/>
<evidence type="ECO:0000256" key="1">
    <source>
        <dbReference type="SAM" id="MobiDB-lite"/>
    </source>
</evidence>
<gene>
    <name evidence="3" type="ORF">OYC64_010354</name>
</gene>
<feature type="region of interest" description="Disordered" evidence="1">
    <location>
        <begin position="137"/>
        <end position="197"/>
    </location>
</feature>
<feature type="compositionally biased region" description="Low complexity" evidence="1">
    <location>
        <begin position="177"/>
        <end position="187"/>
    </location>
</feature>
<sequence>MTSELFLLSLVVLQLVLLVLLNLCWILRLSRNRNLTELRVSAGQPLRVLTIRTKPDQAQQLLDRLLDRVFLQVEPGPENREELAAGTGEDIEVQLESDSGSDTEVSTSAPLSSRVRPLHDKLWKWITVAIPCAAPPPPSPPLPPLPPPPPPPPPANEDLTEDLDLQWSNASQNAPLSSQGASCSASSAEDHHDESQF</sequence>
<protein>
    <submittedName>
        <fullName evidence="3">Uncharacterized protein</fullName>
    </submittedName>
</protein>
<accession>A0ABD2GXC7</accession>